<proteinExistence type="predicted"/>
<evidence type="ECO:0000313" key="2">
    <source>
        <dbReference type="EMBL" id="KAA8914186.1"/>
    </source>
</evidence>
<feature type="compositionally biased region" description="Basic and acidic residues" evidence="1">
    <location>
        <begin position="7"/>
        <end position="25"/>
    </location>
</feature>
<feature type="compositionally biased region" description="Basic and acidic residues" evidence="1">
    <location>
        <begin position="61"/>
        <end position="76"/>
    </location>
</feature>
<dbReference type="EMBL" id="SWFS01000207">
    <property type="protein sequence ID" value="KAA8914186.1"/>
    <property type="molecule type" value="Genomic_DNA"/>
</dbReference>
<protein>
    <submittedName>
        <fullName evidence="2">Uncharacterized protein</fullName>
    </submittedName>
</protein>
<comment type="caution">
    <text evidence="2">The sequence shown here is derived from an EMBL/GenBank/DDBJ whole genome shotgun (WGS) entry which is preliminary data.</text>
</comment>
<sequence length="111" mass="13188">MNLNSPNRDKEMSRTSKRRVPESSRTKGRGTNKGQVKRARLFSKKPQGAEADDKDQDQSEIDQKPERRQQSIEREQIAQITEYKHRTQSQNEQRRTQEQINHRADKRAWQT</sequence>
<keyword evidence="3" id="KW-1185">Reference proteome</keyword>
<evidence type="ECO:0000256" key="1">
    <source>
        <dbReference type="SAM" id="MobiDB-lite"/>
    </source>
</evidence>
<name>A0A642V6B1_9ASCO</name>
<gene>
    <name evidence="2" type="ORF">TRICI_002978</name>
</gene>
<dbReference type="VEuPathDB" id="FungiDB:TRICI_002978"/>
<feature type="region of interest" description="Disordered" evidence="1">
    <location>
        <begin position="1"/>
        <end position="111"/>
    </location>
</feature>
<accession>A0A642V6B1</accession>
<reference evidence="2" key="1">
    <citation type="journal article" date="2019" name="G3 (Bethesda)">
        <title>Genome Assemblies of Two Rare Opportunistic Yeast Pathogens: Diutina rugosa (syn. Candida rugosa) and Trichomonascus ciferrii (syn. Candida ciferrii).</title>
        <authorList>
            <person name="Mixao V."/>
            <person name="Saus E."/>
            <person name="Hansen A.P."/>
            <person name="Lass-Florl C."/>
            <person name="Gabaldon T."/>
        </authorList>
    </citation>
    <scope>NUCLEOTIDE SEQUENCE</scope>
    <source>
        <strain evidence="2">CBS 4856</strain>
    </source>
</reference>
<feature type="compositionally biased region" description="Basic residues" evidence="1">
    <location>
        <begin position="26"/>
        <end position="43"/>
    </location>
</feature>
<dbReference type="Proteomes" id="UP000761534">
    <property type="component" value="Unassembled WGS sequence"/>
</dbReference>
<organism evidence="2 3">
    <name type="scientific">Trichomonascus ciferrii</name>
    <dbReference type="NCBI Taxonomy" id="44093"/>
    <lineage>
        <taxon>Eukaryota</taxon>
        <taxon>Fungi</taxon>
        <taxon>Dikarya</taxon>
        <taxon>Ascomycota</taxon>
        <taxon>Saccharomycotina</taxon>
        <taxon>Dipodascomycetes</taxon>
        <taxon>Dipodascales</taxon>
        <taxon>Trichomonascaceae</taxon>
        <taxon>Trichomonascus</taxon>
        <taxon>Trichomonascus ciferrii complex</taxon>
    </lineage>
</organism>
<feature type="compositionally biased region" description="Acidic residues" evidence="1">
    <location>
        <begin position="50"/>
        <end position="60"/>
    </location>
</feature>
<evidence type="ECO:0000313" key="3">
    <source>
        <dbReference type="Proteomes" id="UP000761534"/>
    </source>
</evidence>
<dbReference type="AlphaFoldDB" id="A0A642V6B1"/>
<feature type="compositionally biased region" description="Basic and acidic residues" evidence="1">
    <location>
        <begin position="92"/>
        <end position="111"/>
    </location>
</feature>